<dbReference type="Pfam" id="PF01398">
    <property type="entry name" value="JAB"/>
    <property type="match status" value="1"/>
</dbReference>
<dbReference type="InterPro" id="IPR037518">
    <property type="entry name" value="MPN"/>
</dbReference>
<feature type="region of interest" description="Disordered" evidence="3">
    <location>
        <begin position="169"/>
        <end position="190"/>
    </location>
</feature>
<organism evidence="5 6">
    <name type="scientific">Epichloe bromicola</name>
    <dbReference type="NCBI Taxonomy" id="79588"/>
    <lineage>
        <taxon>Eukaryota</taxon>
        <taxon>Fungi</taxon>
        <taxon>Dikarya</taxon>
        <taxon>Ascomycota</taxon>
        <taxon>Pezizomycotina</taxon>
        <taxon>Sordariomycetes</taxon>
        <taxon>Hypocreomycetidae</taxon>
        <taxon>Hypocreales</taxon>
        <taxon>Clavicipitaceae</taxon>
        <taxon>Epichloe</taxon>
    </lineage>
</organism>
<accession>A0ABQ0CWD4</accession>
<evidence type="ECO:0000313" key="6">
    <source>
        <dbReference type="Proteomes" id="UP001562357"/>
    </source>
</evidence>
<sequence length="419" mass="45785">MAMEHPNPLVSSQSKSSRLQAVLHPLVLLSISDYLTRHSLRDQKGPVVGAILGQQNGREITMEAAFDCHVSWAPEVEGGYLLDAERFSSRLEQMIAVHKDRNLELVGWYTLTPPTGPTPAQLPIHHQILNNWNDSAAFLAFDCDPNTIITIGGKLPLTIYETIYEVDGRKSGGQDGGDRKMQDGEPTHQLRFREVPYVVETDETEMISMNYVAAGAGNASSASTASKEDRPSRSIESTGKGKRRLVEAEGDGSKTTVIDDASVDLTGEEDAMIAALTAKANAIKMLHCRIRLITKYLECLPPSYTNGHRRSSVTGRMDLDHTSPSLPILRQIRALINRLGLVVPFNVDDFQQEMMREANNANLTNLLNAVMQSISGAREVGKKFSIVEATKASSGRDMLEKGCLASPGFNMPGAGDILI</sequence>
<feature type="region of interest" description="Disordered" evidence="3">
    <location>
        <begin position="218"/>
        <end position="253"/>
    </location>
</feature>
<evidence type="ECO:0000256" key="1">
    <source>
        <dbReference type="ARBA" id="ARBA00010893"/>
    </source>
</evidence>
<dbReference type="InterPro" id="IPR000555">
    <property type="entry name" value="JAMM/MPN+_dom"/>
</dbReference>
<feature type="domain" description="MPN" evidence="4">
    <location>
        <begin position="21"/>
        <end position="166"/>
    </location>
</feature>
<comment type="similarity">
    <text evidence="1 2">Belongs to the peptidase M67A family. CSN6 subfamily.</text>
</comment>
<dbReference type="PANTHER" id="PTHR10540:SF8">
    <property type="entry name" value="COP9 SIGNALOSOME COMPLEX SUBUNIT 6"/>
    <property type="match status" value="1"/>
</dbReference>
<keyword evidence="2" id="KW-0539">Nucleus</keyword>
<evidence type="ECO:0000313" key="5">
    <source>
        <dbReference type="EMBL" id="GAB0137764.1"/>
    </source>
</evidence>
<dbReference type="Proteomes" id="UP001562357">
    <property type="component" value="Unassembled WGS sequence"/>
</dbReference>
<comment type="function">
    <text evidence="2">Component of the COP9 signalosome complex (CSN), a complex involved in various cellular and developmental processes.</text>
</comment>
<evidence type="ECO:0000256" key="3">
    <source>
        <dbReference type="SAM" id="MobiDB-lite"/>
    </source>
</evidence>
<reference evidence="6" key="1">
    <citation type="submission" date="2024-06" db="EMBL/GenBank/DDBJ databases">
        <title>Draft Genome Sequences of Epichloe bromicola Strains Isolated from Elymus ciliaris.</title>
        <authorList>
            <consortium name="Epichloe bromicola genome sequencing consortium"/>
            <person name="Miura A."/>
            <person name="Imano S."/>
            <person name="Ashida A."/>
            <person name="Sato I."/>
            <person name="Chiba S."/>
            <person name="Tanaka A."/>
            <person name="Camagna M."/>
            <person name="Takemoto D."/>
        </authorList>
    </citation>
    <scope>NUCLEOTIDE SEQUENCE [LARGE SCALE GENOMIC DNA]</scope>
    <source>
        <strain evidence="6">DP</strain>
    </source>
</reference>
<dbReference type="EMBL" id="BAAFGZ010000315">
    <property type="protein sequence ID" value="GAB0137764.1"/>
    <property type="molecule type" value="Genomic_DNA"/>
</dbReference>
<dbReference type="InterPro" id="IPR033859">
    <property type="entry name" value="MPN_CSN6"/>
</dbReference>
<keyword evidence="2" id="KW-0963">Cytoplasm</keyword>
<protein>
    <recommendedName>
        <fullName evidence="2">COP9 signalosome complex subunit 6</fullName>
    </recommendedName>
</protein>
<comment type="caution">
    <text evidence="5">The sequence shown here is derived from an EMBL/GenBank/DDBJ whole genome shotgun (WGS) entry which is preliminary data.</text>
</comment>
<evidence type="ECO:0000259" key="4">
    <source>
        <dbReference type="PROSITE" id="PS50249"/>
    </source>
</evidence>
<name>A0ABQ0CWD4_9HYPO</name>
<proteinExistence type="inferred from homology"/>
<dbReference type="PANTHER" id="PTHR10540">
    <property type="entry name" value="EUKARYOTIC TRANSLATION INITIATION FACTOR 3 SUBUNIT F-RELATED"/>
    <property type="match status" value="1"/>
</dbReference>
<gene>
    <name evidence="5" type="primary">g6018</name>
    <name evidence="5" type="ORF">EsDP_00006018</name>
</gene>
<dbReference type="CDD" id="cd08063">
    <property type="entry name" value="MPN_CSN6"/>
    <property type="match status" value="1"/>
</dbReference>
<keyword evidence="6" id="KW-1185">Reference proteome</keyword>
<comment type="subcellular location">
    <subcellularLocation>
        <location evidence="2">Cytoplasm</location>
    </subcellularLocation>
    <subcellularLocation>
        <location evidence="2">Nucleus</location>
    </subcellularLocation>
</comment>
<keyword evidence="2" id="KW-0736">Signalosome</keyword>
<dbReference type="PROSITE" id="PS50249">
    <property type="entry name" value="MPN"/>
    <property type="match status" value="1"/>
</dbReference>
<evidence type="ECO:0000256" key="2">
    <source>
        <dbReference type="RuleBase" id="RU367006"/>
    </source>
</evidence>
<dbReference type="Gene3D" id="3.40.140.10">
    <property type="entry name" value="Cytidine Deaminase, domain 2"/>
    <property type="match status" value="1"/>
</dbReference>